<dbReference type="EMBL" id="RCNR01000009">
    <property type="protein sequence ID" value="MUH35523.1"/>
    <property type="molecule type" value="Genomic_DNA"/>
</dbReference>
<sequence length="648" mass="74546">MILHKVLILSLLLFSILSMEAQDERPNIVLIMADDLGYSDIGCYGGEIETPNIDSLANEGIRFTQFMNATKCAASRASLLTGLYPIESGSNGEPTQMINSITVAELLKKAGYRTLMTGKWHAKETPPKRGFDRFFGSINGSFDYFKPKPHQIYMIDKEKVSSYIPENPNDFYTTDAFTDKAIDYLNEYKHEGKPFFLYVAYNAPHFPLQAWPKDIEKYRGKYSKGWDEIRKERFNRQIKMGLVKLDWKLSQRDEEVPSWDDFTRKDDADLTMATYAGMVDRMDQNIGKILKKLDDLGIADNTLVLFLSDNGACAEGEMWDGENPINKPGARSSQAKLGVEWANASNTPYRKFKRYMYNGGQLTPLIARWPKGIESKGDITFELGHLVDIMPTIAELAKIEYPAGSSWEVVPEKNLLTNWDIQPLSGKSLLPIFNGQKAVKRDYFLGYFQGARMIIRDSLKLVSDGSDGTIQHLYDYPWELYNLNNDATEINNLAWQFPDLIDSLDLVYRQWIDQTHELTGIKNHIWFQHRLTKEQQIAANELEKDPQMQKLLAERREIGLSIVNQLNLLNIKMKRGLGMKKVPMSYFGLVEEGRQFTEKDEELKKQYLLWDQNIARSEKYCKNKGQVFAKVWEVQERTRPHVPASEVY</sequence>
<keyword evidence="2" id="KW-0378">Hydrolase</keyword>
<dbReference type="Gene3D" id="3.40.720.10">
    <property type="entry name" value="Alkaline Phosphatase, subunit A"/>
    <property type="match status" value="1"/>
</dbReference>
<dbReference type="Proteomes" id="UP000540519">
    <property type="component" value="Unassembled WGS sequence"/>
</dbReference>
<dbReference type="RefSeq" id="WP_155599325.1">
    <property type="nucleotide sequence ID" value="NZ_RCNR01000009.1"/>
</dbReference>
<evidence type="ECO:0000259" key="4">
    <source>
        <dbReference type="Pfam" id="PF00884"/>
    </source>
</evidence>
<feature type="domain" description="Sulfatase N-terminal" evidence="4">
    <location>
        <begin position="26"/>
        <end position="398"/>
    </location>
</feature>
<keyword evidence="6" id="KW-1185">Reference proteome</keyword>
<feature type="signal peptide" evidence="3">
    <location>
        <begin position="1"/>
        <end position="21"/>
    </location>
</feature>
<dbReference type="InterPro" id="IPR000917">
    <property type="entry name" value="Sulfatase_N"/>
</dbReference>
<name>A0A7X3D1G5_9FLAO</name>
<evidence type="ECO:0000256" key="3">
    <source>
        <dbReference type="SAM" id="SignalP"/>
    </source>
</evidence>
<dbReference type="Pfam" id="PF00884">
    <property type="entry name" value="Sulfatase"/>
    <property type="match status" value="1"/>
</dbReference>
<feature type="chain" id="PRO_5031547308" evidence="3">
    <location>
        <begin position="22"/>
        <end position="648"/>
    </location>
</feature>
<dbReference type="GO" id="GO:0004065">
    <property type="term" value="F:arylsulfatase activity"/>
    <property type="evidence" value="ECO:0007669"/>
    <property type="project" value="TreeGrafter"/>
</dbReference>
<dbReference type="CDD" id="cd16025">
    <property type="entry name" value="PAS_like"/>
    <property type="match status" value="1"/>
</dbReference>
<organism evidence="5 6">
    <name type="scientific">Zobellia amurskyensis</name>
    <dbReference type="NCBI Taxonomy" id="248905"/>
    <lineage>
        <taxon>Bacteria</taxon>
        <taxon>Pseudomonadati</taxon>
        <taxon>Bacteroidota</taxon>
        <taxon>Flavobacteriia</taxon>
        <taxon>Flavobacteriales</taxon>
        <taxon>Flavobacteriaceae</taxon>
        <taxon>Zobellia</taxon>
    </lineage>
</organism>
<dbReference type="InterPro" id="IPR017850">
    <property type="entry name" value="Alkaline_phosphatase_core_sf"/>
</dbReference>
<evidence type="ECO:0000313" key="5">
    <source>
        <dbReference type="EMBL" id="MUH35523.1"/>
    </source>
</evidence>
<gene>
    <name evidence="5" type="ORF">D9O36_06710</name>
</gene>
<dbReference type="OrthoDB" id="9765065at2"/>
<evidence type="ECO:0000313" key="6">
    <source>
        <dbReference type="Proteomes" id="UP000540519"/>
    </source>
</evidence>
<dbReference type="PANTHER" id="PTHR42693">
    <property type="entry name" value="ARYLSULFATASE FAMILY MEMBER"/>
    <property type="match status" value="1"/>
</dbReference>
<protein>
    <submittedName>
        <fullName evidence="5">Arylsulfatase</fullName>
    </submittedName>
</protein>
<dbReference type="AlphaFoldDB" id="A0A7X3D1G5"/>
<reference evidence="5 6" key="1">
    <citation type="journal article" date="2019" name="Mar. Drugs">
        <title>Comparative Genomics and CAZyme Genome Repertoires of Marine Zobellia amurskyensis KMM 3526(T) and Zobellia laminariae KMM 3676(T).</title>
        <authorList>
            <person name="Chernysheva N."/>
            <person name="Bystritskaya E."/>
            <person name="Stenkova A."/>
            <person name="Golovkin I."/>
            <person name="Nedashkovskaya O."/>
            <person name="Isaeva M."/>
        </authorList>
    </citation>
    <scope>NUCLEOTIDE SEQUENCE [LARGE SCALE GENOMIC DNA]</scope>
    <source>
        <strain evidence="5 6">KMM 3526</strain>
    </source>
</reference>
<dbReference type="PANTHER" id="PTHR42693:SF53">
    <property type="entry name" value="ENDO-4-O-SULFATASE"/>
    <property type="match status" value="1"/>
</dbReference>
<evidence type="ECO:0000256" key="1">
    <source>
        <dbReference type="ARBA" id="ARBA00008779"/>
    </source>
</evidence>
<dbReference type="InterPro" id="IPR050738">
    <property type="entry name" value="Sulfatase"/>
</dbReference>
<keyword evidence="3" id="KW-0732">Signal</keyword>
<dbReference type="Gene3D" id="3.30.1120.10">
    <property type="match status" value="1"/>
</dbReference>
<dbReference type="SUPFAM" id="SSF53649">
    <property type="entry name" value="Alkaline phosphatase-like"/>
    <property type="match status" value="1"/>
</dbReference>
<evidence type="ECO:0000256" key="2">
    <source>
        <dbReference type="ARBA" id="ARBA00022801"/>
    </source>
</evidence>
<proteinExistence type="inferred from homology"/>
<comment type="similarity">
    <text evidence="1">Belongs to the sulfatase family.</text>
</comment>
<comment type="caution">
    <text evidence="5">The sequence shown here is derived from an EMBL/GenBank/DDBJ whole genome shotgun (WGS) entry which is preliminary data.</text>
</comment>
<accession>A0A7X3D1G5</accession>